<name>U4KNP8_9MOLU</name>
<evidence type="ECO:0000259" key="10">
    <source>
        <dbReference type="Pfam" id="PF17763"/>
    </source>
</evidence>
<dbReference type="InterPro" id="IPR036152">
    <property type="entry name" value="Asp/glu_Ase-like_sf"/>
</dbReference>
<dbReference type="PROSITE" id="PS51732">
    <property type="entry name" value="ASN_GLN_ASE_3"/>
    <property type="match status" value="1"/>
</dbReference>
<organism evidence="11 12">
    <name type="scientific">Acholeplasma brassicae</name>
    <dbReference type="NCBI Taxonomy" id="61635"/>
    <lineage>
        <taxon>Bacteria</taxon>
        <taxon>Bacillati</taxon>
        <taxon>Mycoplasmatota</taxon>
        <taxon>Mollicutes</taxon>
        <taxon>Acholeplasmatales</taxon>
        <taxon>Acholeplasmataceae</taxon>
        <taxon>Acholeplasma</taxon>
    </lineage>
</organism>
<evidence type="ECO:0000256" key="5">
    <source>
        <dbReference type="PIRSR" id="PIRSR001220-1"/>
    </source>
</evidence>
<dbReference type="Gene3D" id="3.40.50.1170">
    <property type="entry name" value="L-asparaginase, N-terminal domain"/>
    <property type="match status" value="1"/>
</dbReference>
<dbReference type="Proteomes" id="UP000032737">
    <property type="component" value="Chromosome"/>
</dbReference>
<dbReference type="GO" id="GO:0004067">
    <property type="term" value="F:asparaginase activity"/>
    <property type="evidence" value="ECO:0007669"/>
    <property type="project" value="UniProtKB-UniRule"/>
</dbReference>
<evidence type="ECO:0000259" key="9">
    <source>
        <dbReference type="Pfam" id="PF00710"/>
    </source>
</evidence>
<dbReference type="Gene3D" id="3.40.50.40">
    <property type="match status" value="1"/>
</dbReference>
<dbReference type="FunFam" id="3.40.50.1170:FF:000001">
    <property type="entry name" value="L-asparaginase 2"/>
    <property type="match status" value="1"/>
</dbReference>
<evidence type="ECO:0000256" key="6">
    <source>
        <dbReference type="PIRSR" id="PIRSR001220-2"/>
    </source>
</evidence>
<proteinExistence type="inferred from homology"/>
<dbReference type="SMART" id="SM00870">
    <property type="entry name" value="Asparaginase"/>
    <property type="match status" value="1"/>
</dbReference>
<dbReference type="RefSeq" id="WP_030004768.1">
    <property type="nucleotide sequence ID" value="NC_022549.1"/>
</dbReference>
<accession>U4KNP8</accession>
<dbReference type="SFLD" id="SFLDS00057">
    <property type="entry name" value="Glutaminase/Asparaginase"/>
    <property type="match status" value="1"/>
</dbReference>
<dbReference type="GO" id="GO:0006528">
    <property type="term" value="P:asparagine metabolic process"/>
    <property type="evidence" value="ECO:0007669"/>
    <property type="project" value="InterPro"/>
</dbReference>
<feature type="domain" description="L-asparaginase N-terminal" evidence="9">
    <location>
        <begin position="5"/>
        <end position="195"/>
    </location>
</feature>
<dbReference type="STRING" id="61635.BN85308850"/>
<dbReference type="EMBL" id="FO681348">
    <property type="protein sequence ID" value="CCV65906.1"/>
    <property type="molecule type" value="Genomic_DNA"/>
</dbReference>
<feature type="active site" description="O-isoaspartyl threonine intermediate" evidence="5">
    <location>
        <position position="14"/>
    </location>
</feature>
<evidence type="ECO:0000313" key="11">
    <source>
        <dbReference type="EMBL" id="CCV65906.1"/>
    </source>
</evidence>
<dbReference type="InterPro" id="IPR027473">
    <property type="entry name" value="L-asparaginase_C"/>
</dbReference>
<dbReference type="PIRSF" id="PIRSF500176">
    <property type="entry name" value="L_ASNase"/>
    <property type="match status" value="1"/>
</dbReference>
<keyword evidence="3 11" id="KW-0378">Hydrolase</keyword>
<dbReference type="CDD" id="cd08964">
    <property type="entry name" value="L-asparaginase_II"/>
    <property type="match status" value="1"/>
</dbReference>
<evidence type="ECO:0000256" key="1">
    <source>
        <dbReference type="ARBA" id="ARBA00010518"/>
    </source>
</evidence>
<dbReference type="InterPro" id="IPR040919">
    <property type="entry name" value="Asparaginase_C"/>
</dbReference>
<dbReference type="InterPro" id="IPR020827">
    <property type="entry name" value="Asparaginase/glutaminase_AS1"/>
</dbReference>
<dbReference type="Pfam" id="PF17763">
    <property type="entry name" value="Asparaginase_C"/>
    <property type="match status" value="1"/>
</dbReference>
<feature type="domain" description="Asparaginase/glutaminase C-terminal" evidence="10">
    <location>
        <begin position="211"/>
        <end position="315"/>
    </location>
</feature>
<dbReference type="PRINTS" id="PR00139">
    <property type="entry name" value="ASNGLNASE"/>
</dbReference>
<dbReference type="OrthoDB" id="9788068at2"/>
<dbReference type="PANTHER" id="PTHR11707:SF28">
    <property type="entry name" value="60 KDA LYSOPHOSPHOLIPASE"/>
    <property type="match status" value="1"/>
</dbReference>
<comment type="catalytic activity">
    <reaction evidence="4">
        <text>L-asparagine + H2O = L-aspartate + NH4(+)</text>
        <dbReference type="Rhea" id="RHEA:21016"/>
        <dbReference type="ChEBI" id="CHEBI:15377"/>
        <dbReference type="ChEBI" id="CHEBI:28938"/>
        <dbReference type="ChEBI" id="CHEBI:29991"/>
        <dbReference type="ChEBI" id="CHEBI:58048"/>
        <dbReference type="EC" id="3.5.1.1"/>
    </reaction>
</comment>
<dbReference type="KEGG" id="abra:BN85308850"/>
<evidence type="ECO:0000256" key="3">
    <source>
        <dbReference type="ARBA" id="ARBA00022801"/>
    </source>
</evidence>
<dbReference type="SUPFAM" id="SSF53774">
    <property type="entry name" value="Glutaminase/Asparaginase"/>
    <property type="match status" value="1"/>
</dbReference>
<reference evidence="11 12" key="1">
    <citation type="journal article" date="2013" name="J. Mol. Microbiol. Biotechnol.">
        <title>Analysis of the Complete Genomes of Acholeplasma brassicae , A. palmae and A. laidlawii and Their Comparison to the Obligate Parasites from ' Candidatus Phytoplasma'.</title>
        <authorList>
            <person name="Kube M."/>
            <person name="Siewert C."/>
            <person name="Migdoll A.M."/>
            <person name="Duduk B."/>
            <person name="Holz S."/>
            <person name="Rabus R."/>
            <person name="Seemuller E."/>
            <person name="Mitrovic J."/>
            <person name="Muller I."/>
            <person name="Buttner C."/>
            <person name="Reinhardt R."/>
        </authorList>
    </citation>
    <scope>NUCLEOTIDE SEQUENCE [LARGE SCALE GENOMIC DNA]</scope>
    <source>
        <strain evidence="12">0502</strain>
    </source>
</reference>
<protein>
    <recommendedName>
        <fullName evidence="2">asparaginase</fullName>
        <ecNumber evidence="2">3.5.1.1</ecNumber>
    </recommendedName>
</protein>
<dbReference type="PROSITE" id="PS00917">
    <property type="entry name" value="ASN_GLN_ASE_2"/>
    <property type="match status" value="1"/>
</dbReference>
<dbReference type="InterPro" id="IPR004550">
    <property type="entry name" value="AsnASE_II"/>
</dbReference>
<dbReference type="PANTHER" id="PTHR11707">
    <property type="entry name" value="L-ASPARAGINASE"/>
    <property type="match status" value="1"/>
</dbReference>
<dbReference type="PROSITE" id="PS00144">
    <property type="entry name" value="ASN_GLN_ASE_1"/>
    <property type="match status" value="1"/>
</dbReference>
<feature type="binding site" evidence="6">
    <location>
        <position position="58"/>
    </location>
    <ligand>
        <name>substrate</name>
    </ligand>
</feature>
<comment type="similarity">
    <text evidence="1">Belongs to the asparaginase 1 family.</text>
</comment>
<dbReference type="InterPro" id="IPR037152">
    <property type="entry name" value="L-asparaginase_N_sf"/>
</dbReference>
<evidence type="ECO:0000256" key="4">
    <source>
        <dbReference type="ARBA" id="ARBA00049366"/>
    </source>
</evidence>
<gene>
    <name evidence="11" type="ORF">BN85308850</name>
</gene>
<dbReference type="EC" id="3.5.1.1" evidence="2"/>
<sequence length="326" mass="35787">MENKKILIVFTGGTISMSSDSQTSKSVISSNESDLILKIRKRFQNIELLTLVYSMKPSPSITSVDMLEIGKLIKDKIESDQIDGCVITHGTDTLEETAFFLDIFLSTRIPVVLTGSMRNFSELGYDGFSNLLSAILVSANPQSYGRGTLVVLNDEINAAVEVTKTHTVSLGTFKSMEFGPLGIVDEQEVIYYRDSSYHRQNLSPVLLTSEVEIVKVYSGSSGHLIDYLIKQPTIKGIVLEAMGRGNIPPIMVPSVIKAINRGVKVVLTSRCPMGRVRDSYGYEGGGHHLKQIGVLFAGDLSSVKARIKLMLAVNCANVNVEDYFEH</sequence>
<evidence type="ECO:0000256" key="7">
    <source>
        <dbReference type="PROSITE-ProRule" id="PRU10099"/>
    </source>
</evidence>
<dbReference type="InterPro" id="IPR027474">
    <property type="entry name" value="L-asparaginase_N"/>
</dbReference>
<evidence type="ECO:0000256" key="8">
    <source>
        <dbReference type="PROSITE-ProRule" id="PRU10100"/>
    </source>
</evidence>
<dbReference type="InterPro" id="IPR006034">
    <property type="entry name" value="Asparaginase/glutaminase-like"/>
</dbReference>
<evidence type="ECO:0000313" key="12">
    <source>
        <dbReference type="Proteomes" id="UP000032737"/>
    </source>
</evidence>
<dbReference type="Pfam" id="PF00710">
    <property type="entry name" value="Asparaginase"/>
    <property type="match status" value="1"/>
</dbReference>
<keyword evidence="12" id="KW-1185">Reference proteome</keyword>
<dbReference type="HOGENOM" id="CLU_019134_1_0_14"/>
<feature type="active site" evidence="8">
    <location>
        <position position="91"/>
    </location>
</feature>
<dbReference type="PIRSF" id="PIRSF001220">
    <property type="entry name" value="L-ASNase_gatD"/>
    <property type="match status" value="1"/>
</dbReference>
<feature type="active site" evidence="7">
    <location>
        <position position="14"/>
    </location>
</feature>
<dbReference type="AlphaFoldDB" id="U4KNP8"/>
<feature type="binding site" evidence="6">
    <location>
        <begin position="91"/>
        <end position="92"/>
    </location>
    <ligand>
        <name>substrate</name>
    </ligand>
</feature>
<dbReference type="InterPro" id="IPR027475">
    <property type="entry name" value="Asparaginase/glutaminase_AS2"/>
</dbReference>
<evidence type="ECO:0000256" key="2">
    <source>
        <dbReference type="ARBA" id="ARBA00012920"/>
    </source>
</evidence>